<dbReference type="PROSITE" id="PS00211">
    <property type="entry name" value="ABC_TRANSPORTER_1"/>
    <property type="match status" value="1"/>
</dbReference>
<dbReference type="SMART" id="SM00382">
    <property type="entry name" value="AAA"/>
    <property type="match status" value="1"/>
</dbReference>
<proteinExistence type="predicted"/>
<dbReference type="AlphaFoldDB" id="A0A6J6FZV3"/>
<evidence type="ECO:0000256" key="3">
    <source>
        <dbReference type="ARBA" id="ARBA00022840"/>
    </source>
</evidence>
<feature type="domain" description="ABC transporter" evidence="4">
    <location>
        <begin position="2"/>
        <end position="230"/>
    </location>
</feature>
<dbReference type="GO" id="GO:0016887">
    <property type="term" value="F:ATP hydrolysis activity"/>
    <property type="evidence" value="ECO:0007669"/>
    <property type="project" value="InterPro"/>
</dbReference>
<dbReference type="EMBL" id="CAEZTS010000194">
    <property type="protein sequence ID" value="CAB4592463.1"/>
    <property type="molecule type" value="Genomic_DNA"/>
</dbReference>
<dbReference type="GO" id="GO:0005524">
    <property type="term" value="F:ATP binding"/>
    <property type="evidence" value="ECO:0007669"/>
    <property type="project" value="UniProtKB-KW"/>
</dbReference>
<evidence type="ECO:0000313" key="5">
    <source>
        <dbReference type="EMBL" id="CAB4592463.1"/>
    </source>
</evidence>
<keyword evidence="3" id="KW-0067">ATP-binding</keyword>
<reference evidence="5" key="1">
    <citation type="submission" date="2020-05" db="EMBL/GenBank/DDBJ databases">
        <authorList>
            <person name="Chiriac C."/>
            <person name="Salcher M."/>
            <person name="Ghai R."/>
            <person name="Kavagutti S V."/>
        </authorList>
    </citation>
    <scope>NUCLEOTIDE SEQUENCE</scope>
</reference>
<dbReference type="InterPro" id="IPR017871">
    <property type="entry name" value="ABC_transporter-like_CS"/>
</dbReference>
<protein>
    <submittedName>
        <fullName evidence="5">Unannotated protein</fullName>
    </submittedName>
</protein>
<name>A0A6J6FZV3_9ZZZZ</name>
<evidence type="ECO:0000259" key="4">
    <source>
        <dbReference type="PROSITE" id="PS50893"/>
    </source>
</evidence>
<accession>A0A6J6FZV3</accession>
<keyword evidence="1" id="KW-0813">Transport</keyword>
<dbReference type="InterPro" id="IPR050153">
    <property type="entry name" value="Metal_Ion_Import_ABC"/>
</dbReference>
<dbReference type="InterPro" id="IPR003439">
    <property type="entry name" value="ABC_transporter-like_ATP-bd"/>
</dbReference>
<organism evidence="5">
    <name type="scientific">freshwater metagenome</name>
    <dbReference type="NCBI Taxonomy" id="449393"/>
    <lineage>
        <taxon>unclassified sequences</taxon>
        <taxon>metagenomes</taxon>
        <taxon>ecological metagenomes</taxon>
    </lineage>
</organism>
<dbReference type="PROSITE" id="PS50893">
    <property type="entry name" value="ABC_TRANSPORTER_2"/>
    <property type="match status" value="1"/>
</dbReference>
<dbReference type="SUPFAM" id="SSF52540">
    <property type="entry name" value="P-loop containing nucleoside triphosphate hydrolases"/>
    <property type="match status" value="1"/>
</dbReference>
<dbReference type="InterPro" id="IPR027417">
    <property type="entry name" value="P-loop_NTPase"/>
</dbReference>
<keyword evidence="2" id="KW-0547">Nucleotide-binding</keyword>
<dbReference type="Pfam" id="PF00005">
    <property type="entry name" value="ABC_tran"/>
    <property type="match status" value="1"/>
</dbReference>
<evidence type="ECO:0000256" key="2">
    <source>
        <dbReference type="ARBA" id="ARBA00022741"/>
    </source>
</evidence>
<sequence>MIRLEGVGFSYGDQSVLTDIDFTIASGELAGIIGPSGSGKTTLLRILLGELRPTIGRRTSDSSSEVVVGYVPQLDPSERSFPLTVEEMVLLGRSAFSRRRPWFDRSERAETRAILDRLGIGQLSQRRLDELSGGQFQRALIARALLSRPRLLLLDEPTSGIDLNTRQSVLKLIDELRTDGYAVVVTTHDLNWVAAHLPRIVCLNGRIVADGAPLDILNEDVVAATYGARMDVFVHNGRPVVVDPERMG</sequence>
<gene>
    <name evidence="5" type="ORF">UFOPK1722_01710</name>
</gene>
<evidence type="ECO:0000256" key="1">
    <source>
        <dbReference type="ARBA" id="ARBA00022448"/>
    </source>
</evidence>
<dbReference type="Gene3D" id="3.40.50.300">
    <property type="entry name" value="P-loop containing nucleotide triphosphate hydrolases"/>
    <property type="match status" value="1"/>
</dbReference>
<dbReference type="InterPro" id="IPR003593">
    <property type="entry name" value="AAA+_ATPase"/>
</dbReference>
<dbReference type="PANTHER" id="PTHR42734">
    <property type="entry name" value="METAL TRANSPORT SYSTEM ATP-BINDING PROTEIN TM_0124-RELATED"/>
    <property type="match status" value="1"/>
</dbReference>